<gene>
    <name evidence="3" type="ORF">LOTGIDRAFT_163514</name>
</gene>
<proteinExistence type="predicted"/>
<dbReference type="GO" id="GO:0009306">
    <property type="term" value="P:protein secretion"/>
    <property type="evidence" value="ECO:0007669"/>
    <property type="project" value="TreeGrafter"/>
</dbReference>
<dbReference type="InterPro" id="IPR039600">
    <property type="entry name" value="TANGO6/Rtp1"/>
</dbReference>
<evidence type="ECO:0000259" key="1">
    <source>
        <dbReference type="Pfam" id="PF23565"/>
    </source>
</evidence>
<dbReference type="HOGENOM" id="CLU_633986_0_0_1"/>
<dbReference type="OrthoDB" id="39591at2759"/>
<dbReference type="KEGG" id="lgi:LOTGIDRAFT_163514"/>
<keyword evidence="4" id="KW-1185">Reference proteome</keyword>
<dbReference type="InterPro" id="IPR016024">
    <property type="entry name" value="ARM-type_fold"/>
</dbReference>
<dbReference type="SUPFAM" id="SSF48371">
    <property type="entry name" value="ARM repeat"/>
    <property type="match status" value="1"/>
</dbReference>
<dbReference type="InterPro" id="IPR057347">
    <property type="entry name" value="TANGO6_N"/>
</dbReference>
<accession>V4A7K2</accession>
<sequence length="433" mass="48291">MDCEEIVSDVLKLLDILVTPVKQANTGSSSQNLVESLKGNLHKFEDFVEKNAEFKDVWIQNVLTSSVKEDNVSWKFTSYCLKLLDILQENLKKASEKFSSVEIKKSLTPNQAPPLSPDTLSFEQQKHILTSLQFIICLGVCPHLPDGVGIPLSKRSGFSNLLSDLNSESKSDKHLQDAHLKLLICAKVFMTCLDIPSLAVLLLSRHLNDLLALLLQLNHLHKVKVDSLEITGSNKNTITSNTLQKQESESSHTNVLLSSRTKGFCETALKRLLGTVKPSMLVRELIVLQGGPKSKKPGLLPPAPVWLRQDCASFLSDILKKPHGVLHIIHGVVGNEASVPVSQTSLTDWRKCEAAAKIIAHCPRNFTSVDEYYQLIAPQILRLLEDGDNEKMKLYLRVCCSIIKEMYIQNESLTDQYIITPIMNPLLHCLDSN</sequence>
<feature type="non-terminal residue" evidence="3">
    <location>
        <position position="433"/>
    </location>
</feature>
<dbReference type="Pfam" id="PF23565">
    <property type="entry name" value="ARM_TANGO6"/>
    <property type="match status" value="1"/>
</dbReference>
<reference evidence="3 4" key="1">
    <citation type="journal article" date="2013" name="Nature">
        <title>Insights into bilaterian evolution from three spiralian genomes.</title>
        <authorList>
            <person name="Simakov O."/>
            <person name="Marletaz F."/>
            <person name="Cho S.J."/>
            <person name="Edsinger-Gonzales E."/>
            <person name="Havlak P."/>
            <person name="Hellsten U."/>
            <person name="Kuo D.H."/>
            <person name="Larsson T."/>
            <person name="Lv J."/>
            <person name="Arendt D."/>
            <person name="Savage R."/>
            <person name="Osoegawa K."/>
            <person name="de Jong P."/>
            <person name="Grimwood J."/>
            <person name="Chapman J.A."/>
            <person name="Shapiro H."/>
            <person name="Aerts A."/>
            <person name="Otillar R.P."/>
            <person name="Terry A.Y."/>
            <person name="Boore J.L."/>
            <person name="Grigoriev I.V."/>
            <person name="Lindberg D.R."/>
            <person name="Seaver E.C."/>
            <person name="Weisblat D.A."/>
            <person name="Putnam N.H."/>
            <person name="Rokhsar D.S."/>
        </authorList>
    </citation>
    <scope>NUCLEOTIDE SEQUENCE [LARGE SCALE GENOMIC DNA]</scope>
</reference>
<dbReference type="PANTHER" id="PTHR20959:SF1">
    <property type="entry name" value="TRANSPORT AND GOLGI ORGANIZATION PROTEIN 6 HOMOLOG"/>
    <property type="match status" value="1"/>
</dbReference>
<evidence type="ECO:0000313" key="4">
    <source>
        <dbReference type="Proteomes" id="UP000030746"/>
    </source>
</evidence>
<protein>
    <submittedName>
        <fullName evidence="3">Uncharacterized protein</fullName>
    </submittedName>
</protein>
<feature type="domain" description="TANGO6 HEAT repeat" evidence="1">
    <location>
        <begin position="319"/>
        <end position="432"/>
    </location>
</feature>
<dbReference type="CTD" id="20239437"/>
<name>V4A7K2_LOTGI</name>
<dbReference type="AlphaFoldDB" id="V4A7K2"/>
<feature type="domain" description="TANGO6 N-terminal" evidence="2">
    <location>
        <begin position="7"/>
        <end position="317"/>
    </location>
</feature>
<dbReference type="Proteomes" id="UP000030746">
    <property type="component" value="Unassembled WGS sequence"/>
</dbReference>
<dbReference type="GeneID" id="20239437"/>
<dbReference type="PANTHER" id="PTHR20959">
    <property type="entry name" value="TRANSPORT AND GOLGI ORGANIZATION PROTEIN 6 FAMILY MEMBER"/>
    <property type="match status" value="1"/>
</dbReference>
<dbReference type="RefSeq" id="XP_009058271.1">
    <property type="nucleotide sequence ID" value="XM_009060023.1"/>
</dbReference>
<evidence type="ECO:0000259" key="2">
    <source>
        <dbReference type="Pfam" id="PF25267"/>
    </source>
</evidence>
<dbReference type="OMA" id="WRIECLA"/>
<dbReference type="Pfam" id="PF25267">
    <property type="entry name" value="TANGO6_N"/>
    <property type="match status" value="1"/>
</dbReference>
<dbReference type="InterPro" id="IPR057407">
    <property type="entry name" value="HEAT_TANGO6"/>
</dbReference>
<evidence type="ECO:0000313" key="3">
    <source>
        <dbReference type="EMBL" id="ESO91000.1"/>
    </source>
</evidence>
<organism evidence="3 4">
    <name type="scientific">Lottia gigantea</name>
    <name type="common">Giant owl limpet</name>
    <dbReference type="NCBI Taxonomy" id="225164"/>
    <lineage>
        <taxon>Eukaryota</taxon>
        <taxon>Metazoa</taxon>
        <taxon>Spiralia</taxon>
        <taxon>Lophotrochozoa</taxon>
        <taxon>Mollusca</taxon>
        <taxon>Gastropoda</taxon>
        <taxon>Patellogastropoda</taxon>
        <taxon>Lottioidea</taxon>
        <taxon>Lottiidae</taxon>
        <taxon>Lottia</taxon>
    </lineage>
</organism>
<dbReference type="EMBL" id="KB202284">
    <property type="protein sequence ID" value="ESO91000.1"/>
    <property type="molecule type" value="Genomic_DNA"/>
</dbReference>